<dbReference type="InterPro" id="IPR013783">
    <property type="entry name" value="Ig-like_fold"/>
</dbReference>
<evidence type="ECO:0000256" key="7">
    <source>
        <dbReference type="ARBA" id="ARBA00023157"/>
    </source>
</evidence>
<comment type="subcellular location">
    <subcellularLocation>
        <location evidence="1">Cell membrane</location>
        <topology evidence="1">Single-pass type I membrane protein</topology>
    </subcellularLocation>
</comment>
<dbReference type="CDD" id="cd00099">
    <property type="entry name" value="IgV"/>
    <property type="match status" value="1"/>
</dbReference>
<dbReference type="InterPro" id="IPR003598">
    <property type="entry name" value="Ig_sub2"/>
</dbReference>
<evidence type="ECO:0000256" key="10">
    <source>
        <dbReference type="ARBA" id="ARBA00023319"/>
    </source>
</evidence>
<evidence type="ECO:0000259" key="11">
    <source>
        <dbReference type="PROSITE" id="PS50835"/>
    </source>
</evidence>
<evidence type="ECO:0000256" key="8">
    <source>
        <dbReference type="ARBA" id="ARBA00023170"/>
    </source>
</evidence>
<keyword evidence="9" id="KW-0325">Glycoprotein</keyword>
<dbReference type="Proteomes" id="UP000579812">
    <property type="component" value="Unassembled WGS sequence"/>
</dbReference>
<dbReference type="GO" id="GO:0042102">
    <property type="term" value="P:positive regulation of T cell proliferation"/>
    <property type="evidence" value="ECO:0007669"/>
    <property type="project" value="TreeGrafter"/>
</dbReference>
<keyword evidence="8" id="KW-0675">Receptor</keyword>
<evidence type="ECO:0000256" key="9">
    <source>
        <dbReference type="ARBA" id="ARBA00023180"/>
    </source>
</evidence>
<feature type="domain" description="Ig-like" evidence="11">
    <location>
        <begin position="98"/>
        <end position="172"/>
    </location>
</feature>
<dbReference type="SMART" id="SM00409">
    <property type="entry name" value="IG"/>
    <property type="match status" value="1"/>
</dbReference>
<keyword evidence="6" id="KW-0472">Membrane</keyword>
<gene>
    <name evidence="12" type="ORF">G5714_006499</name>
</gene>
<dbReference type="GO" id="GO:0006955">
    <property type="term" value="P:immune response"/>
    <property type="evidence" value="ECO:0007669"/>
    <property type="project" value="TreeGrafter"/>
</dbReference>
<comment type="caution">
    <text evidence="12">The sequence shown here is derived from an EMBL/GenBank/DDBJ whole genome shotgun (WGS) entry which is preliminary data.</text>
</comment>
<dbReference type="EMBL" id="JAAMOB010000005">
    <property type="protein sequence ID" value="KAF4113954.1"/>
    <property type="molecule type" value="Genomic_DNA"/>
</dbReference>
<evidence type="ECO:0000256" key="3">
    <source>
        <dbReference type="ARBA" id="ARBA00022692"/>
    </source>
</evidence>
<dbReference type="GO" id="GO:0071222">
    <property type="term" value="P:cellular response to lipopolysaccharide"/>
    <property type="evidence" value="ECO:0007669"/>
    <property type="project" value="TreeGrafter"/>
</dbReference>
<evidence type="ECO:0000256" key="1">
    <source>
        <dbReference type="ARBA" id="ARBA00004251"/>
    </source>
</evidence>
<evidence type="ECO:0000313" key="12">
    <source>
        <dbReference type="EMBL" id="KAF4113954.1"/>
    </source>
</evidence>
<dbReference type="SUPFAM" id="SSF48726">
    <property type="entry name" value="Immunoglobulin"/>
    <property type="match status" value="2"/>
</dbReference>
<dbReference type="InterPro" id="IPR007110">
    <property type="entry name" value="Ig-like_dom"/>
</dbReference>
<keyword evidence="2" id="KW-1003">Cell membrane</keyword>
<dbReference type="GO" id="GO:0031295">
    <property type="term" value="P:T cell costimulation"/>
    <property type="evidence" value="ECO:0007669"/>
    <property type="project" value="TreeGrafter"/>
</dbReference>
<dbReference type="SMART" id="SM00408">
    <property type="entry name" value="IGc2"/>
    <property type="match status" value="1"/>
</dbReference>
<dbReference type="SMART" id="SM00406">
    <property type="entry name" value="IGv"/>
    <property type="match status" value="1"/>
</dbReference>
<keyword evidence="3" id="KW-0812">Transmembrane</keyword>
<dbReference type="InterPro" id="IPR051713">
    <property type="entry name" value="T-cell_Activation_Regulation"/>
</dbReference>
<reference evidence="12 13" key="1">
    <citation type="submission" date="2020-04" db="EMBL/GenBank/DDBJ databases">
        <title>Chromosome-level genome assembly of a cyprinid fish Onychostoma macrolepis by integration of Nanopore Sequencing, Bionano and Hi-C technology.</title>
        <authorList>
            <person name="Wang D."/>
        </authorList>
    </citation>
    <scope>NUCLEOTIDE SEQUENCE [LARGE SCALE GENOMIC DNA]</scope>
    <source>
        <strain evidence="12">SWU-2019</strain>
        <tissue evidence="12">Muscle</tissue>
    </source>
</reference>
<dbReference type="InterPro" id="IPR003599">
    <property type="entry name" value="Ig_sub"/>
</dbReference>
<keyword evidence="5" id="KW-1133">Transmembrane helix</keyword>
<proteinExistence type="predicted"/>
<evidence type="ECO:0000256" key="5">
    <source>
        <dbReference type="ARBA" id="ARBA00022989"/>
    </source>
</evidence>
<dbReference type="AlphaFoldDB" id="A0A7J6D4A1"/>
<evidence type="ECO:0000256" key="6">
    <source>
        <dbReference type="ARBA" id="ARBA00023136"/>
    </source>
</evidence>
<keyword evidence="7" id="KW-1015">Disulfide bond</keyword>
<dbReference type="Pfam" id="PF07686">
    <property type="entry name" value="V-set"/>
    <property type="match status" value="1"/>
</dbReference>
<name>A0A7J6D4A1_9TELE</name>
<organism evidence="12 13">
    <name type="scientific">Onychostoma macrolepis</name>
    <dbReference type="NCBI Taxonomy" id="369639"/>
    <lineage>
        <taxon>Eukaryota</taxon>
        <taxon>Metazoa</taxon>
        <taxon>Chordata</taxon>
        <taxon>Craniata</taxon>
        <taxon>Vertebrata</taxon>
        <taxon>Euteleostomi</taxon>
        <taxon>Actinopterygii</taxon>
        <taxon>Neopterygii</taxon>
        <taxon>Teleostei</taxon>
        <taxon>Ostariophysi</taxon>
        <taxon>Cypriniformes</taxon>
        <taxon>Cyprinidae</taxon>
        <taxon>Acrossocheilinae</taxon>
        <taxon>Onychostoma</taxon>
    </lineage>
</organism>
<keyword evidence="10" id="KW-0393">Immunoglobulin domain</keyword>
<dbReference type="PANTHER" id="PTHR25466:SF11">
    <property type="entry name" value="GALECTIN 17-RELATED"/>
    <property type="match status" value="1"/>
</dbReference>
<evidence type="ECO:0000256" key="2">
    <source>
        <dbReference type="ARBA" id="ARBA00022475"/>
    </source>
</evidence>
<protein>
    <recommendedName>
        <fullName evidence="11">Ig-like domain-containing protein</fullName>
    </recommendedName>
</protein>
<sequence length="202" mass="22649">MLNHPTSLPCGCGEKVVWRKIFPIEATVAECQKEECVVTESFLERFAVMHEKNYSLFLKSAKYNDQGKYMCSCDGFIKQVILDVLVPINVTAAELGNVTLPCYADTQSGVRDVTWLHNEQNALHFTENGATNPGDGYEDRVSVTDDGFRDGDVSLTITGVQKRDAGLYRCFVHKETAKGYPHAYMLHVIGKTRKPHHMNICT</sequence>
<evidence type="ECO:0000256" key="4">
    <source>
        <dbReference type="ARBA" id="ARBA00022729"/>
    </source>
</evidence>
<dbReference type="GO" id="GO:0042130">
    <property type="term" value="P:negative regulation of T cell proliferation"/>
    <property type="evidence" value="ECO:0007669"/>
    <property type="project" value="TreeGrafter"/>
</dbReference>
<keyword evidence="13" id="KW-1185">Reference proteome</keyword>
<dbReference type="GO" id="GO:0009897">
    <property type="term" value="C:external side of plasma membrane"/>
    <property type="evidence" value="ECO:0007669"/>
    <property type="project" value="TreeGrafter"/>
</dbReference>
<dbReference type="InterPro" id="IPR013106">
    <property type="entry name" value="Ig_V-set"/>
</dbReference>
<keyword evidence="4" id="KW-0732">Signal</keyword>
<dbReference type="PANTHER" id="PTHR25466">
    <property type="entry name" value="T-LYMPHOCYTE ACTIVATION ANTIGEN"/>
    <property type="match status" value="1"/>
</dbReference>
<accession>A0A7J6D4A1</accession>
<dbReference type="GO" id="GO:0007166">
    <property type="term" value="P:cell surface receptor signaling pathway"/>
    <property type="evidence" value="ECO:0007669"/>
    <property type="project" value="TreeGrafter"/>
</dbReference>
<dbReference type="InterPro" id="IPR036179">
    <property type="entry name" value="Ig-like_dom_sf"/>
</dbReference>
<evidence type="ECO:0000313" key="13">
    <source>
        <dbReference type="Proteomes" id="UP000579812"/>
    </source>
</evidence>
<dbReference type="PROSITE" id="PS50835">
    <property type="entry name" value="IG_LIKE"/>
    <property type="match status" value="1"/>
</dbReference>
<dbReference type="Gene3D" id="2.60.40.10">
    <property type="entry name" value="Immunoglobulins"/>
    <property type="match status" value="2"/>
</dbReference>